<dbReference type="OrthoDB" id="43744at2759"/>
<evidence type="ECO:0000313" key="8">
    <source>
        <dbReference type="Proteomes" id="UP001141434"/>
    </source>
</evidence>
<evidence type="ECO:0000313" key="7">
    <source>
        <dbReference type="EMBL" id="KAJ5114662.1"/>
    </source>
</evidence>
<organism evidence="7 8">
    <name type="scientific">Penicillium alfredii</name>
    <dbReference type="NCBI Taxonomy" id="1506179"/>
    <lineage>
        <taxon>Eukaryota</taxon>
        <taxon>Fungi</taxon>
        <taxon>Dikarya</taxon>
        <taxon>Ascomycota</taxon>
        <taxon>Pezizomycotina</taxon>
        <taxon>Eurotiomycetes</taxon>
        <taxon>Eurotiomycetidae</taxon>
        <taxon>Eurotiales</taxon>
        <taxon>Aspergillaceae</taxon>
        <taxon>Penicillium</taxon>
    </lineage>
</organism>
<dbReference type="InterPro" id="IPR001375">
    <property type="entry name" value="Peptidase_S9_cat"/>
</dbReference>
<gene>
    <name evidence="7" type="ORF">NUU61_000421</name>
</gene>
<accession>A0A9W9KQW2</accession>
<comment type="caution">
    <text evidence="7">The sequence shown here is derived from an EMBL/GenBank/DDBJ whole genome shotgun (WGS) entry which is preliminary data.</text>
</comment>
<dbReference type="InterPro" id="IPR002471">
    <property type="entry name" value="Pept_S9_AS"/>
</dbReference>
<evidence type="ECO:0000256" key="2">
    <source>
        <dbReference type="ARBA" id="ARBA00022990"/>
    </source>
</evidence>
<name>A0A9W9KQW2_9EURO</name>
<dbReference type="InterPro" id="IPR029058">
    <property type="entry name" value="AB_hydrolase_fold"/>
</dbReference>
<evidence type="ECO:0000256" key="4">
    <source>
        <dbReference type="ARBA" id="ARBA00032596"/>
    </source>
</evidence>
<dbReference type="AlphaFoldDB" id="A0A9W9KQW2"/>
<dbReference type="Gene3D" id="3.40.50.1820">
    <property type="entry name" value="alpha/beta hydrolase"/>
    <property type="match status" value="1"/>
</dbReference>
<keyword evidence="2" id="KW-0007">Acetylation</keyword>
<evidence type="ECO:0000256" key="5">
    <source>
        <dbReference type="ARBA" id="ARBA00045885"/>
    </source>
</evidence>
<dbReference type="Gene3D" id="2.120.10.30">
    <property type="entry name" value="TolB, C-terminal domain"/>
    <property type="match status" value="1"/>
</dbReference>
<evidence type="ECO:0000256" key="3">
    <source>
        <dbReference type="ARBA" id="ARBA00032284"/>
    </source>
</evidence>
<dbReference type="SUPFAM" id="SSF53474">
    <property type="entry name" value="alpha/beta-Hydrolases"/>
    <property type="match status" value="1"/>
</dbReference>
<dbReference type="GO" id="GO:0006508">
    <property type="term" value="P:proteolysis"/>
    <property type="evidence" value="ECO:0007669"/>
    <property type="project" value="InterPro"/>
</dbReference>
<sequence>MSAPGSSYGRWSSPLTAERMASCSITLHEVVVDESTGAIYSVECHPTQEGRYAIIQHLNGHRRDVLPKELSAHATVQELGGGSLEMRPYGQILFVDEKSCSIYLLDPASSQARLIHQAPEGVRYANFCTHPTTPQWILAVKEDHRDATPETQATDVHNTLVAIDIESGQESTVLQGDDFYSHPKFDPSGKYVSWIQWSHPDMPWTGTVLYWGEWENGRVNNVSRIAGQAQAESIAQPKWGLDGTLYFASDRTGFWQLYSFGVNDRVVRHLSFPNLEEADFATPEWELGSSCFTSLDATTIVAAVITHATSKIVLLDLSTLAVRDLGLPYVDHEECANGIYRVSPSSFAVVGSSTTSPSELALVSITPSFETQRTMLTSTALFELAPEYVSLARPFVAPQKYGPQRDGLVHMFYFPPRNPEYEVDEKKLPPLLVNVHGGPNGCVKPSLDLEIQYWTTRGFAVCAVNYTGSTGYGREYRERLSGHWGVVDVADTVSAIDYLAERGMIDRTRVGIYGGSAGGYLTLQALHLYPDVWAAGVSEYGISDMRALQADSYKFESQDVDRLLLSNVENPEERERELDRRSPCHYAEQIRAPLLLLQGTDDVVVPVAQARMMADAMRAHGRVAEVVEFEGEGHGWVGHKTIYQSFRWYEEWWTRYLT</sequence>
<dbReference type="GO" id="GO:0017000">
    <property type="term" value="P:antibiotic biosynthetic process"/>
    <property type="evidence" value="ECO:0007669"/>
    <property type="project" value="UniProtKB-ARBA"/>
</dbReference>
<dbReference type="GeneID" id="81390173"/>
<protein>
    <recommendedName>
        <fullName evidence="4">Acyl-peptide hydrolase</fullName>
    </recommendedName>
    <alternativeName>
        <fullName evidence="3">Acylaminoacyl-peptidase</fullName>
    </alternativeName>
</protein>
<dbReference type="Pfam" id="PF00326">
    <property type="entry name" value="Peptidase_S9"/>
    <property type="match status" value="1"/>
</dbReference>
<dbReference type="InterPro" id="IPR011042">
    <property type="entry name" value="6-blade_b-propeller_TolB-like"/>
</dbReference>
<keyword evidence="8" id="KW-1185">Reference proteome</keyword>
<reference evidence="7" key="1">
    <citation type="submission" date="2022-11" db="EMBL/GenBank/DDBJ databases">
        <authorList>
            <person name="Petersen C."/>
        </authorList>
    </citation>
    <scope>NUCLEOTIDE SEQUENCE</scope>
    <source>
        <strain evidence="7">IBT 34128</strain>
    </source>
</reference>
<dbReference type="PROSITE" id="PS00708">
    <property type="entry name" value="PRO_ENDOPEP_SER"/>
    <property type="match status" value="1"/>
</dbReference>
<dbReference type="GO" id="GO:0072330">
    <property type="term" value="P:monocarboxylic acid biosynthetic process"/>
    <property type="evidence" value="ECO:0007669"/>
    <property type="project" value="UniProtKB-ARBA"/>
</dbReference>
<dbReference type="Proteomes" id="UP001141434">
    <property type="component" value="Unassembled WGS sequence"/>
</dbReference>
<dbReference type="PANTHER" id="PTHR43056">
    <property type="entry name" value="PEPTIDASE S9 PROLYL OLIGOPEPTIDASE"/>
    <property type="match status" value="1"/>
</dbReference>
<proteinExistence type="predicted"/>
<dbReference type="EMBL" id="JAPMSZ010000001">
    <property type="protein sequence ID" value="KAJ5114662.1"/>
    <property type="molecule type" value="Genomic_DNA"/>
</dbReference>
<dbReference type="PANTHER" id="PTHR43056:SF5">
    <property type="entry name" value="PEPTIDASE S9 PROLYL OLIGOPEPTIDASE CATALYTIC DOMAIN-CONTAINING PROTEIN"/>
    <property type="match status" value="1"/>
</dbReference>
<dbReference type="GO" id="GO:0004252">
    <property type="term" value="F:serine-type endopeptidase activity"/>
    <property type="evidence" value="ECO:0007669"/>
    <property type="project" value="InterPro"/>
</dbReference>
<comment type="function">
    <text evidence="5">This enzyme catalyzes the hydrolysis of the N-terminal peptide bond of an N-acetylated peptide to generate an N-acetylated amino acid and a peptide with a free N-terminus. It preferentially cleaves off Ac-Ala, Ac-Met and Ac-Ser. Also, involved in the degradation of oxidized and glycated proteins.</text>
</comment>
<dbReference type="RefSeq" id="XP_056515855.1">
    <property type="nucleotide sequence ID" value="XM_056651005.1"/>
</dbReference>
<feature type="domain" description="Peptidase S9 prolyl oligopeptidase catalytic" evidence="6">
    <location>
        <begin position="446"/>
        <end position="657"/>
    </location>
</feature>
<evidence type="ECO:0000259" key="6">
    <source>
        <dbReference type="Pfam" id="PF00326"/>
    </source>
</evidence>
<dbReference type="SUPFAM" id="SSF82171">
    <property type="entry name" value="DPP6 N-terminal domain-like"/>
    <property type="match status" value="1"/>
</dbReference>
<evidence type="ECO:0000256" key="1">
    <source>
        <dbReference type="ARBA" id="ARBA00022801"/>
    </source>
</evidence>
<keyword evidence="1" id="KW-0378">Hydrolase</keyword>
<reference evidence="7" key="2">
    <citation type="journal article" date="2023" name="IMA Fungus">
        <title>Comparative genomic study of the Penicillium genus elucidates a diverse pangenome and 15 lateral gene transfer events.</title>
        <authorList>
            <person name="Petersen C."/>
            <person name="Sorensen T."/>
            <person name="Nielsen M.R."/>
            <person name="Sondergaard T.E."/>
            <person name="Sorensen J.L."/>
            <person name="Fitzpatrick D.A."/>
            <person name="Frisvad J.C."/>
            <person name="Nielsen K.L."/>
        </authorList>
    </citation>
    <scope>NUCLEOTIDE SEQUENCE</scope>
    <source>
        <strain evidence="7">IBT 34128</strain>
    </source>
</reference>
<dbReference type="InterPro" id="IPR050585">
    <property type="entry name" value="Xaa-Pro_dipeptidyl-ppase/CocE"/>
</dbReference>